<dbReference type="SUPFAM" id="SSF57567">
    <property type="entry name" value="Serine protease inhibitors"/>
    <property type="match status" value="1"/>
</dbReference>
<dbReference type="EMBL" id="CATNWA010000682">
    <property type="protein sequence ID" value="CAI9537763.1"/>
    <property type="molecule type" value="Genomic_DNA"/>
</dbReference>
<dbReference type="CDD" id="cd19941">
    <property type="entry name" value="TIL"/>
    <property type="match status" value="1"/>
</dbReference>
<dbReference type="Pfam" id="PF01826">
    <property type="entry name" value="TIL"/>
    <property type="match status" value="1"/>
</dbReference>
<dbReference type="Gene3D" id="2.10.25.10">
    <property type="entry name" value="Laminin"/>
    <property type="match status" value="1"/>
</dbReference>
<reference evidence="2" key="1">
    <citation type="submission" date="2023-05" db="EMBL/GenBank/DDBJ databases">
        <authorList>
            <person name="Stuckert A."/>
        </authorList>
    </citation>
    <scope>NUCLEOTIDE SEQUENCE</scope>
</reference>
<evidence type="ECO:0000259" key="1">
    <source>
        <dbReference type="Pfam" id="PF01826"/>
    </source>
</evidence>
<dbReference type="InterPro" id="IPR036084">
    <property type="entry name" value="Ser_inhib-like_sf"/>
</dbReference>
<comment type="caution">
    <text evidence="2">The sequence shown here is derived from an EMBL/GenBank/DDBJ whole genome shotgun (WGS) entry which is preliminary data.</text>
</comment>
<sequence length="73" mass="8378">MKNIVNTNTRFGIFVGPAACPDNCENYRNHHKFCITVCVQGCFCQKPYIYQKGESGPCVLPQQCSQVYTEYYK</sequence>
<keyword evidence="3" id="KW-1185">Reference proteome</keyword>
<accession>A0ABN9AQJ3</accession>
<evidence type="ECO:0000313" key="3">
    <source>
        <dbReference type="Proteomes" id="UP001162483"/>
    </source>
</evidence>
<dbReference type="InterPro" id="IPR002919">
    <property type="entry name" value="TIL_dom"/>
</dbReference>
<feature type="domain" description="TIL" evidence="1">
    <location>
        <begin position="19"/>
        <end position="64"/>
    </location>
</feature>
<gene>
    <name evidence="2" type="ORF">SPARVUS_LOCUS1279586</name>
</gene>
<proteinExistence type="predicted"/>
<name>A0ABN9AQJ3_9NEOB</name>
<evidence type="ECO:0000313" key="2">
    <source>
        <dbReference type="EMBL" id="CAI9537763.1"/>
    </source>
</evidence>
<dbReference type="Proteomes" id="UP001162483">
    <property type="component" value="Unassembled WGS sequence"/>
</dbReference>
<organism evidence="2 3">
    <name type="scientific">Staurois parvus</name>
    <dbReference type="NCBI Taxonomy" id="386267"/>
    <lineage>
        <taxon>Eukaryota</taxon>
        <taxon>Metazoa</taxon>
        <taxon>Chordata</taxon>
        <taxon>Craniata</taxon>
        <taxon>Vertebrata</taxon>
        <taxon>Euteleostomi</taxon>
        <taxon>Amphibia</taxon>
        <taxon>Batrachia</taxon>
        <taxon>Anura</taxon>
        <taxon>Neobatrachia</taxon>
        <taxon>Ranoidea</taxon>
        <taxon>Ranidae</taxon>
        <taxon>Staurois</taxon>
    </lineage>
</organism>
<protein>
    <recommendedName>
        <fullName evidence="1">TIL domain-containing protein</fullName>
    </recommendedName>
</protein>